<name>A0A919JLX9_9ACTN</name>
<organism evidence="1 2">
    <name type="scientific">Actinoplanes nipponensis</name>
    <dbReference type="NCBI Taxonomy" id="135950"/>
    <lineage>
        <taxon>Bacteria</taxon>
        <taxon>Bacillati</taxon>
        <taxon>Actinomycetota</taxon>
        <taxon>Actinomycetes</taxon>
        <taxon>Micromonosporales</taxon>
        <taxon>Micromonosporaceae</taxon>
        <taxon>Actinoplanes</taxon>
    </lineage>
</organism>
<dbReference type="AlphaFoldDB" id="A0A919JLX9"/>
<evidence type="ECO:0000313" key="2">
    <source>
        <dbReference type="Proteomes" id="UP000647172"/>
    </source>
</evidence>
<gene>
    <name evidence="1" type="ORF">Ani05nite_51200</name>
</gene>
<proteinExistence type="predicted"/>
<evidence type="ECO:0000313" key="1">
    <source>
        <dbReference type="EMBL" id="GIE51586.1"/>
    </source>
</evidence>
<protein>
    <submittedName>
        <fullName evidence="1">Uncharacterized protein</fullName>
    </submittedName>
</protein>
<accession>A0A919JLX9</accession>
<dbReference type="Proteomes" id="UP000647172">
    <property type="component" value="Unassembled WGS sequence"/>
</dbReference>
<sequence length="72" mass="8002">MTLFGVEHPDRLSGFRSASEAIYVRAVVQEPYSVSRTTLAGLIYRSWPNVPDLSSSELAMATWLPVPAPRPR</sequence>
<keyword evidence="2" id="KW-1185">Reference proteome</keyword>
<reference evidence="1" key="1">
    <citation type="submission" date="2021-01" db="EMBL/GenBank/DDBJ databases">
        <title>Whole genome shotgun sequence of Actinoplanes nipponensis NBRC 14063.</title>
        <authorList>
            <person name="Komaki H."/>
            <person name="Tamura T."/>
        </authorList>
    </citation>
    <scope>NUCLEOTIDE SEQUENCE</scope>
    <source>
        <strain evidence="1">NBRC 14063</strain>
    </source>
</reference>
<comment type="caution">
    <text evidence="1">The sequence shown here is derived from an EMBL/GenBank/DDBJ whole genome shotgun (WGS) entry which is preliminary data.</text>
</comment>
<dbReference type="EMBL" id="BOMQ01000060">
    <property type="protein sequence ID" value="GIE51586.1"/>
    <property type="molecule type" value="Genomic_DNA"/>
</dbReference>